<evidence type="ECO:0000313" key="3">
    <source>
        <dbReference type="Proteomes" id="UP000326287"/>
    </source>
</evidence>
<dbReference type="AlphaFoldDB" id="A0A5P9NL11"/>
<reference evidence="2 3" key="1">
    <citation type="submission" date="2019-02" db="EMBL/GenBank/DDBJ databases">
        <authorList>
            <person name="Li S.-H."/>
        </authorList>
    </citation>
    <scope>NUCLEOTIDE SEQUENCE [LARGE SCALE GENOMIC DNA]</scope>
    <source>
        <strain evidence="2 3">IMCC14385</strain>
    </source>
</reference>
<dbReference type="RefSeq" id="WP_152662405.1">
    <property type="nucleotide sequence ID" value="NZ_CP036422.1"/>
</dbReference>
<dbReference type="GO" id="GO:0005737">
    <property type="term" value="C:cytoplasm"/>
    <property type="evidence" value="ECO:0007669"/>
    <property type="project" value="TreeGrafter"/>
</dbReference>
<evidence type="ECO:0000313" key="2">
    <source>
        <dbReference type="EMBL" id="QFU76299.1"/>
    </source>
</evidence>
<dbReference type="InterPro" id="IPR051783">
    <property type="entry name" value="NAD(P)-dependent_oxidoreduct"/>
</dbReference>
<dbReference type="PANTHER" id="PTHR48079">
    <property type="entry name" value="PROTEIN YEEZ"/>
    <property type="match status" value="1"/>
</dbReference>
<sequence length="303" mass="32874">MVALSTVKASIPLSEILLANTNSLLIVGFGDLGSRLARLLYSDTWDISACRRHPDPGAQISQFAADYTVPGSLQFAESLQPDFVVATFTPGTRDISGYQRGFTDAAYNLLQGLGEHRPKRLIMVSSTRVYAEKEGGWVDESSELSTMDERAVAIAEAERCLLASQHEATVVRFGGIYGGEGSRLMARIARGEIAPAEPVRYTNRIHRDDCVGFLAHLMQMAGEGDEVLPVYNGVDNDPAAAHEVESWLAARMGCVPDVAAKSGATGHKRCINKLLNATGYKLQFPDYKAGYLPILKGSHNDQQ</sequence>
<dbReference type="EMBL" id="CP036422">
    <property type="protein sequence ID" value="QFU76299.1"/>
    <property type="molecule type" value="Genomic_DNA"/>
</dbReference>
<dbReference type="Gene3D" id="3.40.50.720">
    <property type="entry name" value="NAD(P)-binding Rossmann-like Domain"/>
    <property type="match status" value="1"/>
</dbReference>
<dbReference type="OrthoDB" id="9808276at2"/>
<proteinExistence type="predicted"/>
<accession>A0A5P9NL11</accession>
<evidence type="ECO:0000259" key="1">
    <source>
        <dbReference type="Pfam" id="PF13460"/>
    </source>
</evidence>
<keyword evidence="3" id="KW-1185">Reference proteome</keyword>
<dbReference type="InterPro" id="IPR016040">
    <property type="entry name" value="NAD(P)-bd_dom"/>
</dbReference>
<dbReference type="Pfam" id="PF13460">
    <property type="entry name" value="NAD_binding_10"/>
    <property type="match status" value="1"/>
</dbReference>
<name>A0A5P9NL11_9GAMM</name>
<dbReference type="SUPFAM" id="SSF51735">
    <property type="entry name" value="NAD(P)-binding Rossmann-fold domains"/>
    <property type="match status" value="1"/>
</dbReference>
<dbReference type="InterPro" id="IPR036291">
    <property type="entry name" value="NAD(P)-bd_dom_sf"/>
</dbReference>
<dbReference type="KEGG" id="halc:EY643_11865"/>
<gene>
    <name evidence="2" type="ORF">EY643_11865</name>
</gene>
<organism evidence="2 3">
    <name type="scientific">Halioglobus maricola</name>
    <dbReference type="NCBI Taxonomy" id="2601894"/>
    <lineage>
        <taxon>Bacteria</taxon>
        <taxon>Pseudomonadati</taxon>
        <taxon>Pseudomonadota</taxon>
        <taxon>Gammaproteobacteria</taxon>
        <taxon>Cellvibrionales</taxon>
        <taxon>Halieaceae</taxon>
        <taxon>Halioglobus</taxon>
    </lineage>
</organism>
<protein>
    <submittedName>
        <fullName evidence="2">Epimerase</fullName>
    </submittedName>
</protein>
<feature type="domain" description="NAD(P)-binding" evidence="1">
    <location>
        <begin position="30"/>
        <end position="184"/>
    </location>
</feature>
<dbReference type="GO" id="GO:0004029">
    <property type="term" value="F:aldehyde dehydrogenase (NAD+) activity"/>
    <property type="evidence" value="ECO:0007669"/>
    <property type="project" value="TreeGrafter"/>
</dbReference>
<dbReference type="Proteomes" id="UP000326287">
    <property type="component" value="Chromosome"/>
</dbReference>
<dbReference type="PANTHER" id="PTHR48079:SF6">
    <property type="entry name" value="NAD(P)-BINDING DOMAIN-CONTAINING PROTEIN-RELATED"/>
    <property type="match status" value="1"/>
</dbReference>